<dbReference type="Proteomes" id="UP000677117">
    <property type="component" value="Chromosome"/>
</dbReference>
<accession>A0A8F1MAD3</accession>
<feature type="region of interest" description="Disordered" evidence="1">
    <location>
        <begin position="29"/>
        <end position="63"/>
    </location>
</feature>
<dbReference type="AlphaFoldDB" id="A0A8F1MAD3"/>
<dbReference type="KEGG" id="mvl:KOY49_00225"/>
<dbReference type="EMBL" id="CP076459">
    <property type="protein sequence ID" value="QWQ31460.1"/>
    <property type="molecule type" value="Genomic_DNA"/>
</dbReference>
<name>A0A8F1MAD3_9BACT</name>
<sequence>MDSQANQSFSDDQELAKVLAGVSQGTDNNLQFEETSATASPVINPATISPDPVATDQNDEPAC</sequence>
<evidence type="ECO:0000256" key="1">
    <source>
        <dbReference type="SAM" id="MobiDB-lite"/>
    </source>
</evidence>
<evidence type="ECO:0000313" key="3">
    <source>
        <dbReference type="Proteomes" id="UP000677117"/>
    </source>
</evidence>
<proteinExistence type="predicted"/>
<dbReference type="RefSeq" id="WP_232736241.1">
    <property type="nucleotide sequence ID" value="NZ_CP076459.1"/>
</dbReference>
<gene>
    <name evidence="2" type="ORF">KOY49_00225</name>
</gene>
<evidence type="ECO:0000313" key="2">
    <source>
        <dbReference type="EMBL" id="QWQ31460.1"/>
    </source>
</evidence>
<organism evidence="2 3">
    <name type="scientific">Candidatus Minimicrobia vallesae</name>
    <dbReference type="NCBI Taxonomy" id="2841264"/>
    <lineage>
        <taxon>Bacteria</taxon>
        <taxon>Candidatus Saccharimonadota</taxon>
        <taxon>Candidatus Saccharimonadota incertae sedis</taxon>
        <taxon>Candidatus Minimicrobia</taxon>
    </lineage>
</organism>
<feature type="compositionally biased region" description="Polar residues" evidence="1">
    <location>
        <begin position="29"/>
        <end position="41"/>
    </location>
</feature>
<keyword evidence="3" id="KW-1185">Reference proteome</keyword>
<reference evidence="2" key="1">
    <citation type="submission" date="2021-06" db="EMBL/GenBank/DDBJ databases">
        <title>An adapted protocol for Saccharibacteria cultivation: two new species join this phylum of Candidate Phyla Radiations.</title>
        <authorList>
            <person name="Ibrahim A."/>
            <person name="Maatouk M."/>
            <person name="Raoult D."/>
            <person name="Bittar F."/>
        </authorList>
    </citation>
    <scope>NUCLEOTIDE SEQUENCE</scope>
    <source>
        <strain evidence="2">IHU2</strain>
    </source>
</reference>
<protein>
    <submittedName>
        <fullName evidence="2">Uncharacterized protein</fullName>
    </submittedName>
</protein>